<dbReference type="EMBL" id="CP095351">
    <property type="protein sequence ID" value="XAG86250.1"/>
    <property type="molecule type" value="Genomic_DNA"/>
</dbReference>
<evidence type="ECO:0000313" key="2">
    <source>
        <dbReference type="EMBL" id="XAG86250.1"/>
    </source>
</evidence>
<evidence type="ECO:0000259" key="1">
    <source>
        <dbReference type="Pfam" id="PF04865"/>
    </source>
</evidence>
<dbReference type="InterPro" id="IPR006949">
    <property type="entry name" value="Barrel_Baseplate_J-like"/>
</dbReference>
<gene>
    <name evidence="2" type="ORF">MRM63_13750</name>
</gene>
<reference evidence="2" key="1">
    <citation type="submission" date="2022-03" db="EMBL/GenBank/DDBJ databases">
        <title>Sea Food Isolates.</title>
        <authorList>
            <person name="Li c."/>
        </authorList>
    </citation>
    <scope>NUCLEOTIDE SEQUENCE</scope>
    <source>
        <strain evidence="2">19MO03SA05</strain>
    </source>
</reference>
<organism evidence="2">
    <name type="scientific">bacterium 19MO03SA05</name>
    <dbReference type="NCBI Taxonomy" id="2920620"/>
    <lineage>
        <taxon>Bacteria</taxon>
    </lineage>
</organism>
<dbReference type="Pfam" id="PF04865">
    <property type="entry name" value="Baseplate_J"/>
    <property type="match status" value="1"/>
</dbReference>
<accession>A0AAU6VHN1</accession>
<proteinExistence type="predicted"/>
<protein>
    <submittedName>
        <fullName evidence="2">Baseplate J/gp47 family protein</fullName>
    </submittedName>
</protein>
<sequence length="401" mass="43829">MSKRPSANFIDVLADSGIPVTPEALEAQLKNEVAGAGSNLSNDSEMSPFWRWVRSAVITPVIWLIRTLLAGYVMPNMFVATAERWALVLKAWEHNVTPKEAVKTRGYITLTKNNAADAITVSAGTIIQTLPIDDRVYKVIVVEETLINAGQSTGKVMTEAEQAGAAYNLPAGYFNILPSGISGINAAINEPDWIVRLGADVESDEELALRIQTAFTSSGEWHIDDVYRSIISQVAGIRSDNIFFENTGHITPGSANAYILMAVGETPPNILQQLNQHIMDLGHHGHGDVLTCLAIPDSNYDVVTEIVLVNNLSDQQIVNALLEVEDRVRAAFRETAAYQDMTRARPLSRFSLSQLGAEIHGAMAAVESVRFIVNGQIQQDIVSELQQPRLATLIVKELDDE</sequence>
<dbReference type="AlphaFoldDB" id="A0AAU6VHN1"/>
<name>A0AAU6VHN1_UNCXX</name>
<feature type="domain" description="Baseplate protein J-like barrel" evidence="1">
    <location>
        <begin position="108"/>
        <end position="189"/>
    </location>
</feature>